<name>A0A3P1WQH2_9ACTN</name>
<evidence type="ECO:0000256" key="2">
    <source>
        <dbReference type="SAM" id="MobiDB-lite"/>
    </source>
</evidence>
<evidence type="ECO:0000313" key="4">
    <source>
        <dbReference type="EMBL" id="RRD48852.1"/>
    </source>
</evidence>
<accession>A0A3P1WQH2</accession>
<dbReference type="EMBL" id="RQYT01000028">
    <property type="protein sequence ID" value="RRD48852.1"/>
    <property type="molecule type" value="Genomic_DNA"/>
</dbReference>
<dbReference type="SUPFAM" id="SSF103088">
    <property type="entry name" value="OmpA-like"/>
    <property type="match status" value="1"/>
</dbReference>
<dbReference type="InterPro" id="IPR050330">
    <property type="entry name" value="Bact_OuterMem_StrucFunc"/>
</dbReference>
<feature type="compositionally biased region" description="Low complexity" evidence="2">
    <location>
        <begin position="84"/>
        <end position="111"/>
    </location>
</feature>
<sequence>MKGRGVVAAVGLATLVAGGAALGAWLVERTLTAEATETLSALGVEADVVFSGRAATVTVSQGDPKKVEELVQGVPGVSEVTVIPNPSSTQPTATASPSATPSATTPAATPSSQPPSATPSPNPTPEPTPTPEASPTPDNTPMPSPVIQFEGGSTRMVDGEGSKIAELAAWLQAHPGRVIQVVGHTDSGRTPEFRKALSEQRASQVVEALVAHGADRNQLVVVGMADNDPAASNDTREGRAANRRVTFVEQGER</sequence>
<feature type="compositionally biased region" description="Pro residues" evidence="2">
    <location>
        <begin position="112"/>
        <end position="144"/>
    </location>
</feature>
<dbReference type="CDD" id="cd07185">
    <property type="entry name" value="OmpA_C-like"/>
    <property type="match status" value="1"/>
</dbReference>
<dbReference type="AlphaFoldDB" id="A0A3P1WQH2"/>
<dbReference type="Proteomes" id="UP000280935">
    <property type="component" value="Unassembled WGS sequence"/>
</dbReference>
<organism evidence="4 5">
    <name type="scientific">Arachnia propionica</name>
    <dbReference type="NCBI Taxonomy" id="1750"/>
    <lineage>
        <taxon>Bacteria</taxon>
        <taxon>Bacillati</taxon>
        <taxon>Actinomycetota</taxon>
        <taxon>Actinomycetes</taxon>
        <taxon>Propionibacteriales</taxon>
        <taxon>Propionibacteriaceae</taxon>
        <taxon>Arachnia</taxon>
    </lineage>
</organism>
<dbReference type="OrthoDB" id="3732101at2"/>
<feature type="region of interest" description="Disordered" evidence="2">
    <location>
        <begin position="78"/>
        <end position="157"/>
    </location>
</feature>
<dbReference type="Gene3D" id="3.30.1330.60">
    <property type="entry name" value="OmpA-like domain"/>
    <property type="match status" value="1"/>
</dbReference>
<dbReference type="InterPro" id="IPR036737">
    <property type="entry name" value="OmpA-like_sf"/>
</dbReference>
<evidence type="ECO:0000256" key="1">
    <source>
        <dbReference type="PROSITE-ProRule" id="PRU00473"/>
    </source>
</evidence>
<keyword evidence="1" id="KW-0472">Membrane</keyword>
<dbReference type="GO" id="GO:0016020">
    <property type="term" value="C:membrane"/>
    <property type="evidence" value="ECO:0007669"/>
    <property type="project" value="UniProtKB-UniRule"/>
</dbReference>
<dbReference type="RefSeq" id="WP_125228494.1">
    <property type="nucleotide sequence ID" value="NZ_RQYT01000028.1"/>
</dbReference>
<evidence type="ECO:0000259" key="3">
    <source>
        <dbReference type="PROSITE" id="PS51123"/>
    </source>
</evidence>
<dbReference type="PANTHER" id="PTHR30329">
    <property type="entry name" value="STATOR ELEMENT OF FLAGELLAR MOTOR COMPLEX"/>
    <property type="match status" value="1"/>
</dbReference>
<feature type="domain" description="OmpA-like" evidence="3">
    <location>
        <begin position="136"/>
        <end position="253"/>
    </location>
</feature>
<proteinExistence type="predicted"/>
<comment type="caution">
    <text evidence="4">The sequence shown here is derived from an EMBL/GenBank/DDBJ whole genome shotgun (WGS) entry which is preliminary data.</text>
</comment>
<dbReference type="InterPro" id="IPR006665">
    <property type="entry name" value="OmpA-like"/>
</dbReference>
<reference evidence="4 5" key="1">
    <citation type="submission" date="2018-11" db="EMBL/GenBank/DDBJ databases">
        <title>Genomes From Bacteria Associated with the Canine Oral Cavity: a Test Case for Automated Genome-Based Taxonomic Assignment.</title>
        <authorList>
            <person name="Coil D.A."/>
            <person name="Jospin G."/>
            <person name="Darling A.E."/>
            <person name="Wallis C."/>
            <person name="Davis I.J."/>
            <person name="Harris S."/>
            <person name="Eisen J.A."/>
            <person name="Holcombe L.J."/>
            <person name="O'Flynn C."/>
        </authorList>
    </citation>
    <scope>NUCLEOTIDE SEQUENCE [LARGE SCALE GENOMIC DNA]</scope>
    <source>
        <strain evidence="4 5">OH2822_COT-296</strain>
    </source>
</reference>
<dbReference type="PROSITE" id="PS51123">
    <property type="entry name" value="OMPA_2"/>
    <property type="match status" value="1"/>
</dbReference>
<gene>
    <name evidence="4" type="ORF">EII35_10870</name>
</gene>
<dbReference type="Pfam" id="PF00691">
    <property type="entry name" value="OmpA"/>
    <property type="match status" value="1"/>
</dbReference>
<protein>
    <recommendedName>
        <fullName evidence="3">OmpA-like domain-containing protein</fullName>
    </recommendedName>
</protein>
<evidence type="ECO:0000313" key="5">
    <source>
        <dbReference type="Proteomes" id="UP000280935"/>
    </source>
</evidence>
<dbReference type="PANTHER" id="PTHR30329:SF20">
    <property type="entry name" value="EXPORTED PROTEIN"/>
    <property type="match status" value="1"/>
</dbReference>